<protein>
    <recommendedName>
        <fullName evidence="9">Zn(2)-C6 fungal-type domain-containing protein</fullName>
    </recommendedName>
</protein>
<dbReference type="InterPro" id="IPR001138">
    <property type="entry name" value="Zn2Cys6_DnaBD"/>
</dbReference>
<dbReference type="SUPFAM" id="SSF57701">
    <property type="entry name" value="Zn2/Cys6 DNA-binding domain"/>
    <property type="match status" value="1"/>
</dbReference>
<dbReference type="InterPro" id="IPR056751">
    <property type="entry name" value="PAS_13"/>
</dbReference>
<dbReference type="PANTHER" id="PTHR31986:SF7">
    <property type="entry name" value="REGULATOR OF DRUG SENSITIVITY 2"/>
    <property type="match status" value="1"/>
</dbReference>
<feature type="region of interest" description="Disordered" evidence="8">
    <location>
        <begin position="55"/>
        <end position="74"/>
    </location>
</feature>
<evidence type="ECO:0000259" key="9">
    <source>
        <dbReference type="PROSITE" id="PS50048"/>
    </source>
</evidence>
<keyword evidence="4" id="KW-0805">Transcription regulation</keyword>
<proteinExistence type="predicted"/>
<evidence type="ECO:0000256" key="3">
    <source>
        <dbReference type="ARBA" id="ARBA00022833"/>
    </source>
</evidence>
<name>A0A8H7ULP0_MORIS</name>
<gene>
    <name evidence="10" type="ORF">INT43_006390</name>
</gene>
<dbReference type="FunFam" id="4.10.240.10:FF:000002">
    <property type="entry name" value="Zn cluster transcription factor Rds2"/>
    <property type="match status" value="1"/>
</dbReference>
<organism evidence="10 11">
    <name type="scientific">Mortierella isabellina</name>
    <name type="common">Filamentous fungus</name>
    <name type="synonym">Umbelopsis isabellina</name>
    <dbReference type="NCBI Taxonomy" id="91625"/>
    <lineage>
        <taxon>Eukaryota</taxon>
        <taxon>Fungi</taxon>
        <taxon>Fungi incertae sedis</taxon>
        <taxon>Mucoromycota</taxon>
        <taxon>Mucoromycotina</taxon>
        <taxon>Umbelopsidomycetes</taxon>
        <taxon>Umbelopsidales</taxon>
        <taxon>Umbelopsidaceae</taxon>
        <taxon>Umbelopsis</taxon>
    </lineage>
</organism>
<dbReference type="SMART" id="SM00066">
    <property type="entry name" value="GAL4"/>
    <property type="match status" value="1"/>
</dbReference>
<feature type="compositionally biased region" description="Low complexity" evidence="8">
    <location>
        <begin position="63"/>
        <end position="72"/>
    </location>
</feature>
<accession>A0A8H7ULP0</accession>
<keyword evidence="6" id="KW-0804">Transcription</keyword>
<dbReference type="AlphaFoldDB" id="A0A8H7ULP0"/>
<evidence type="ECO:0000256" key="4">
    <source>
        <dbReference type="ARBA" id="ARBA00023015"/>
    </source>
</evidence>
<comment type="subcellular location">
    <subcellularLocation>
        <location evidence="1">Nucleus</location>
    </subcellularLocation>
</comment>
<feature type="compositionally biased region" description="Low complexity" evidence="8">
    <location>
        <begin position="120"/>
        <end position="132"/>
    </location>
</feature>
<sequence length="364" mass="40921">MTCLYYLILACVYCRRSHMTCDEGRPCQRCIKRSIGHLCYDEPKPSAVAAAARSAVKDKENNRSSSNANNNNTMLPKVMLDAPFQMPSVPLAFASEEMGNEFSVISAFLDSLDPKSANLLQQQQQQNQTAQTGGISTSNGRGTQNSNGTVVVANNNDDSNTAEHYFITAADPHDGKLEDRLNEVINAKYEAGFLRPYNYVNGYARLQRYMDNHMTPNSRQRILNVMGTFRPAFRHVAQSLTDIDLILVEEAFERLLLDYDRVFSSMGIPACLWRRTGEIYKGNKEFAALVGVPIEQLREGHLCIYEMMAEESAVNYWEKYGNIAFDAGQKAVLTSCLLKSPDPDNTNVISCCFSFTIRRDKYNM</sequence>
<evidence type="ECO:0000256" key="8">
    <source>
        <dbReference type="SAM" id="MobiDB-lite"/>
    </source>
</evidence>
<dbReference type="GO" id="GO:0005634">
    <property type="term" value="C:nucleus"/>
    <property type="evidence" value="ECO:0007669"/>
    <property type="project" value="UniProtKB-SubCell"/>
</dbReference>
<dbReference type="PANTHER" id="PTHR31986">
    <property type="entry name" value="REGULATOR OF DRUG SENSITIVITY 2"/>
    <property type="match status" value="1"/>
</dbReference>
<dbReference type="PROSITE" id="PS50048">
    <property type="entry name" value="ZN2_CY6_FUNGAL_2"/>
    <property type="match status" value="1"/>
</dbReference>
<evidence type="ECO:0000256" key="2">
    <source>
        <dbReference type="ARBA" id="ARBA00022723"/>
    </source>
</evidence>
<keyword evidence="11" id="KW-1185">Reference proteome</keyword>
<evidence type="ECO:0000313" key="11">
    <source>
        <dbReference type="Proteomes" id="UP000654370"/>
    </source>
</evidence>
<keyword evidence="7" id="KW-0539">Nucleus</keyword>
<keyword evidence="2" id="KW-0479">Metal-binding</keyword>
<dbReference type="Proteomes" id="UP000654370">
    <property type="component" value="Unassembled WGS sequence"/>
</dbReference>
<evidence type="ECO:0000256" key="5">
    <source>
        <dbReference type="ARBA" id="ARBA00023125"/>
    </source>
</evidence>
<keyword evidence="5" id="KW-0238">DNA-binding</keyword>
<comment type="caution">
    <text evidence="10">The sequence shown here is derived from an EMBL/GenBank/DDBJ whole genome shotgun (WGS) entry which is preliminary data.</text>
</comment>
<feature type="domain" description="Zn(2)-C6 fungal-type" evidence="9">
    <location>
        <begin position="10"/>
        <end position="39"/>
    </location>
</feature>
<reference evidence="10" key="1">
    <citation type="submission" date="2020-12" db="EMBL/GenBank/DDBJ databases">
        <title>Metabolic potential, ecology and presence of endohyphal bacteria is reflected in genomic diversity of Mucoromycotina.</title>
        <authorList>
            <person name="Muszewska A."/>
            <person name="Okrasinska A."/>
            <person name="Steczkiewicz K."/>
            <person name="Drgas O."/>
            <person name="Orlowska M."/>
            <person name="Perlinska-Lenart U."/>
            <person name="Aleksandrzak-Piekarczyk T."/>
            <person name="Szatraj K."/>
            <person name="Zielenkiewicz U."/>
            <person name="Pilsyk S."/>
            <person name="Malc E."/>
            <person name="Mieczkowski P."/>
            <person name="Kruszewska J.S."/>
            <person name="Biernat P."/>
            <person name="Pawlowska J."/>
        </authorList>
    </citation>
    <scope>NUCLEOTIDE SEQUENCE</scope>
    <source>
        <strain evidence="10">WA0000067209</strain>
    </source>
</reference>
<dbReference type="Pfam" id="PF24990">
    <property type="entry name" value="PAS_13"/>
    <property type="match status" value="1"/>
</dbReference>
<keyword evidence="3" id="KW-0862">Zinc</keyword>
<dbReference type="CDD" id="cd00067">
    <property type="entry name" value="GAL4"/>
    <property type="match status" value="1"/>
</dbReference>
<feature type="region of interest" description="Disordered" evidence="8">
    <location>
        <begin position="120"/>
        <end position="148"/>
    </location>
</feature>
<evidence type="ECO:0000256" key="6">
    <source>
        <dbReference type="ARBA" id="ARBA00023163"/>
    </source>
</evidence>
<dbReference type="GO" id="GO:0000981">
    <property type="term" value="F:DNA-binding transcription factor activity, RNA polymerase II-specific"/>
    <property type="evidence" value="ECO:0007669"/>
    <property type="project" value="InterPro"/>
</dbReference>
<dbReference type="Pfam" id="PF00172">
    <property type="entry name" value="Zn_clus"/>
    <property type="match status" value="1"/>
</dbReference>
<dbReference type="InterPro" id="IPR036864">
    <property type="entry name" value="Zn2-C6_fun-type_DNA-bd_sf"/>
</dbReference>
<dbReference type="InterPro" id="IPR053045">
    <property type="entry name" value="Zinc_cluster_trans_reg"/>
</dbReference>
<evidence type="ECO:0000256" key="7">
    <source>
        <dbReference type="ARBA" id="ARBA00023242"/>
    </source>
</evidence>
<evidence type="ECO:0000313" key="10">
    <source>
        <dbReference type="EMBL" id="KAG2183384.1"/>
    </source>
</evidence>
<dbReference type="GO" id="GO:0000977">
    <property type="term" value="F:RNA polymerase II transcription regulatory region sequence-specific DNA binding"/>
    <property type="evidence" value="ECO:0007669"/>
    <property type="project" value="TreeGrafter"/>
</dbReference>
<dbReference type="Gene3D" id="4.10.240.10">
    <property type="entry name" value="Zn(2)-C6 fungal-type DNA-binding domain"/>
    <property type="match status" value="1"/>
</dbReference>
<dbReference type="PROSITE" id="PS00463">
    <property type="entry name" value="ZN2_CY6_FUNGAL_1"/>
    <property type="match status" value="1"/>
</dbReference>
<dbReference type="GO" id="GO:0008270">
    <property type="term" value="F:zinc ion binding"/>
    <property type="evidence" value="ECO:0007669"/>
    <property type="project" value="InterPro"/>
</dbReference>
<dbReference type="EMBL" id="JAEPQZ010000003">
    <property type="protein sequence ID" value="KAG2183384.1"/>
    <property type="molecule type" value="Genomic_DNA"/>
</dbReference>
<feature type="compositionally biased region" description="Polar residues" evidence="8">
    <location>
        <begin position="133"/>
        <end position="148"/>
    </location>
</feature>
<dbReference type="OrthoDB" id="65716at2759"/>
<evidence type="ECO:0000256" key="1">
    <source>
        <dbReference type="ARBA" id="ARBA00004123"/>
    </source>
</evidence>